<dbReference type="EMBL" id="JAVHJV010000011">
    <property type="protein sequence ID" value="KAK5939125.1"/>
    <property type="molecule type" value="Genomic_DNA"/>
</dbReference>
<gene>
    <name evidence="2" type="ORF">PMZ80_008428</name>
</gene>
<keyword evidence="3" id="KW-1185">Reference proteome</keyword>
<feature type="transmembrane region" description="Helical" evidence="1">
    <location>
        <begin position="233"/>
        <end position="255"/>
    </location>
</feature>
<reference evidence="2 3" key="1">
    <citation type="journal article" date="2023" name="Res Sq">
        <title>Genomic and morphological characterization of Knufia obscura isolated from the Mars 2020 spacecraft assembly facility.</title>
        <authorList>
            <person name="Chander A.M."/>
            <person name="Teixeira M.M."/>
            <person name="Singh N.K."/>
            <person name="Williams M.P."/>
            <person name="Parker C.W."/>
            <person name="Leo P."/>
            <person name="Stajich J.E."/>
            <person name="Torok T."/>
            <person name="Tighe S."/>
            <person name="Mason C.E."/>
            <person name="Venkateswaran K."/>
        </authorList>
    </citation>
    <scope>NUCLEOTIDE SEQUENCE [LARGE SCALE GENOMIC DNA]</scope>
    <source>
        <strain evidence="2 3">CCFEE 5817</strain>
    </source>
</reference>
<evidence type="ECO:0000256" key="1">
    <source>
        <dbReference type="SAM" id="Phobius"/>
    </source>
</evidence>
<dbReference type="RefSeq" id="XP_064727215.1">
    <property type="nucleotide sequence ID" value="XM_064876828.1"/>
</dbReference>
<feature type="transmembrane region" description="Helical" evidence="1">
    <location>
        <begin position="341"/>
        <end position="365"/>
    </location>
</feature>
<name>A0ABR0RFT2_9EURO</name>
<accession>A0ABR0RFT2</accession>
<evidence type="ECO:0000313" key="3">
    <source>
        <dbReference type="Proteomes" id="UP001334248"/>
    </source>
</evidence>
<sequence>MAFIYPRLGDLGILALDSDVGAVNTFDTLELDWNTSWSDVRLILECVKKETIDSTRLVDEPGHYSQGSFILSSLESYGLTGFSPYPAQCFFVLKDGSVPDDGHTLGEATDGTAGHWFTVVSTAGISTTYTPVQIITSTTFSTTSSSTQATSVLATTTAFTSAATTSPDLAQMVNATTTTGYSQMLATQSATLVATTSSSTRTTTTVFSTPVPTIGAPAPAASATTAFSTNAKIGIGVGGGLGGLIIIALLFVGLIQLRKLRQARSTALAPSDTAEVKPELPAYTERDESIVAQDTCMSSEELEDSSKFELESPREGVRIDFVPTNDAPQSKPLDLTKGARIGAAVGGGLGGVLLIALIIVGIIQWRKSRRTRRASVAPDIMEETDSAGVSNAAKDDSVKTRDFHVLSEELNSPSKL</sequence>
<organism evidence="2 3">
    <name type="scientific">Knufia obscura</name>
    <dbReference type="NCBI Taxonomy" id="1635080"/>
    <lineage>
        <taxon>Eukaryota</taxon>
        <taxon>Fungi</taxon>
        <taxon>Dikarya</taxon>
        <taxon>Ascomycota</taxon>
        <taxon>Pezizomycotina</taxon>
        <taxon>Eurotiomycetes</taxon>
        <taxon>Chaetothyriomycetidae</taxon>
        <taxon>Chaetothyriales</taxon>
        <taxon>Trichomeriaceae</taxon>
        <taxon>Knufia</taxon>
    </lineage>
</organism>
<protein>
    <recommendedName>
        <fullName evidence="4">Mid2 domain-containing protein</fullName>
    </recommendedName>
</protein>
<keyword evidence="1" id="KW-1133">Transmembrane helix</keyword>
<dbReference type="GeneID" id="90001877"/>
<evidence type="ECO:0000313" key="2">
    <source>
        <dbReference type="EMBL" id="KAK5939125.1"/>
    </source>
</evidence>
<proteinExistence type="predicted"/>
<comment type="caution">
    <text evidence="2">The sequence shown here is derived from an EMBL/GenBank/DDBJ whole genome shotgun (WGS) entry which is preliminary data.</text>
</comment>
<dbReference type="Proteomes" id="UP001334248">
    <property type="component" value="Unassembled WGS sequence"/>
</dbReference>
<keyword evidence="1" id="KW-0812">Transmembrane</keyword>
<evidence type="ECO:0008006" key="4">
    <source>
        <dbReference type="Google" id="ProtNLM"/>
    </source>
</evidence>
<keyword evidence="1" id="KW-0472">Membrane</keyword>